<dbReference type="PATRIC" id="fig|84531.8.peg.3255"/>
<evidence type="ECO:0000256" key="1">
    <source>
        <dbReference type="SAM" id="MobiDB-lite"/>
    </source>
</evidence>
<sequence>MGRYLKIWNWIAIFAVFASPLFGGRLSPSGLLMGLAPFVLALLSASLVRAPLFALLVRLGSGLFALLVAGVVLRYGVVTPRVVRALLLFSAVPMLNAIYLVPCPPELPTLRPHRTPLPPRAVPSEDPDRPAP</sequence>
<feature type="region of interest" description="Disordered" evidence="1">
    <location>
        <begin position="111"/>
        <end position="132"/>
    </location>
</feature>
<keyword evidence="2" id="KW-0472">Membrane</keyword>
<gene>
    <name evidence="3" type="ORF">LA76x_3239</name>
</gene>
<reference evidence="3 4" key="1">
    <citation type="journal article" date="2015" name="BMC Genomics">
        <title>Comparative genomics and metabolic profiling of the genus Lysobacter.</title>
        <authorList>
            <person name="de Bruijn I."/>
            <person name="Cheng X."/>
            <person name="de Jager V."/>
            <person name="Exposito R.G."/>
            <person name="Watrous J."/>
            <person name="Patel N."/>
            <person name="Postma J."/>
            <person name="Dorrestein P.C."/>
            <person name="Kobayashi D."/>
            <person name="Raaijmakers J.M."/>
        </authorList>
    </citation>
    <scope>NUCLEOTIDE SEQUENCE [LARGE SCALE GENOMIC DNA]</scope>
    <source>
        <strain evidence="3 4">76</strain>
    </source>
</reference>
<dbReference type="KEGG" id="lab:LA76x_3239"/>
<keyword evidence="4" id="KW-1185">Reference proteome</keyword>
<dbReference type="RefSeq" id="WP_057918436.1">
    <property type="nucleotide sequence ID" value="NZ_CP011129.1"/>
</dbReference>
<name>A0A0S2FCY8_LYSAN</name>
<feature type="transmembrane region" description="Helical" evidence="2">
    <location>
        <begin position="30"/>
        <end position="48"/>
    </location>
</feature>
<feature type="transmembrane region" description="Helical" evidence="2">
    <location>
        <begin position="7"/>
        <end position="24"/>
    </location>
</feature>
<protein>
    <recommendedName>
        <fullName evidence="5">Transmembrane protein</fullName>
    </recommendedName>
</protein>
<accession>A0A0S2FCY8</accession>
<dbReference type="Proteomes" id="UP000060787">
    <property type="component" value="Chromosome"/>
</dbReference>
<keyword evidence="2" id="KW-0812">Transmembrane</keyword>
<feature type="transmembrane region" description="Helical" evidence="2">
    <location>
        <begin position="82"/>
        <end position="101"/>
    </location>
</feature>
<dbReference type="EMBL" id="CP011129">
    <property type="protein sequence ID" value="ALN81366.1"/>
    <property type="molecule type" value="Genomic_DNA"/>
</dbReference>
<proteinExistence type="predicted"/>
<organism evidence="3 4">
    <name type="scientific">Lysobacter antibioticus</name>
    <dbReference type="NCBI Taxonomy" id="84531"/>
    <lineage>
        <taxon>Bacteria</taxon>
        <taxon>Pseudomonadati</taxon>
        <taxon>Pseudomonadota</taxon>
        <taxon>Gammaproteobacteria</taxon>
        <taxon>Lysobacterales</taxon>
        <taxon>Lysobacteraceae</taxon>
        <taxon>Lysobacter</taxon>
    </lineage>
</organism>
<feature type="transmembrane region" description="Helical" evidence="2">
    <location>
        <begin position="55"/>
        <end position="76"/>
    </location>
</feature>
<evidence type="ECO:0000256" key="2">
    <source>
        <dbReference type="SAM" id="Phobius"/>
    </source>
</evidence>
<evidence type="ECO:0008006" key="5">
    <source>
        <dbReference type="Google" id="ProtNLM"/>
    </source>
</evidence>
<keyword evidence="2" id="KW-1133">Transmembrane helix</keyword>
<evidence type="ECO:0000313" key="4">
    <source>
        <dbReference type="Proteomes" id="UP000060787"/>
    </source>
</evidence>
<evidence type="ECO:0000313" key="3">
    <source>
        <dbReference type="EMBL" id="ALN81366.1"/>
    </source>
</evidence>
<dbReference type="AlphaFoldDB" id="A0A0S2FCY8"/>